<dbReference type="SUPFAM" id="SSF56300">
    <property type="entry name" value="Metallo-dependent phosphatases"/>
    <property type="match status" value="1"/>
</dbReference>
<feature type="binding site" evidence="2">
    <location>
        <position position="40"/>
    </location>
    <ligand>
        <name>Fe cation</name>
        <dbReference type="ChEBI" id="CHEBI:24875"/>
        <label>1</label>
    </ligand>
</feature>
<dbReference type="GO" id="GO:0046872">
    <property type="term" value="F:metal ion binding"/>
    <property type="evidence" value="ECO:0007669"/>
    <property type="project" value="UniProtKB-KW"/>
</dbReference>
<evidence type="ECO:0000256" key="2">
    <source>
        <dbReference type="PIRSR" id="PIRSR004789-51"/>
    </source>
</evidence>
<dbReference type="GO" id="GO:0004113">
    <property type="term" value="F:2',3'-cyclic-nucleotide 3'-phosphodiesterase activity"/>
    <property type="evidence" value="ECO:0007669"/>
    <property type="project" value="TreeGrafter"/>
</dbReference>
<feature type="binding site" evidence="2">
    <location>
        <position position="8"/>
    </location>
    <ligand>
        <name>Fe cation</name>
        <dbReference type="ChEBI" id="CHEBI:24875"/>
        <label>1</label>
    </ligand>
</feature>
<accession>A0A0D2JFM8</accession>
<dbReference type="CDD" id="cd07382">
    <property type="entry name" value="MPP_DR1281"/>
    <property type="match status" value="1"/>
</dbReference>
<dbReference type="AlphaFoldDB" id="A0A0D2JFM8"/>
<feature type="binding site" evidence="2">
    <location>
        <position position="176"/>
    </location>
    <ligand>
        <name>Fe cation</name>
        <dbReference type="ChEBI" id="CHEBI:24875"/>
        <label>2</label>
    </ligand>
</feature>
<feature type="binding site" evidence="2">
    <location>
        <position position="151"/>
    </location>
    <ligand>
        <name>Fe cation</name>
        <dbReference type="ChEBI" id="CHEBI:24875"/>
        <label>2</label>
    </ligand>
</feature>
<gene>
    <name evidence="3" type="ORF">X474_07720</name>
</gene>
<dbReference type="EMBL" id="AZAC01000010">
    <property type="protein sequence ID" value="KIX14491.1"/>
    <property type="molecule type" value="Genomic_DNA"/>
</dbReference>
<evidence type="ECO:0000313" key="4">
    <source>
        <dbReference type="Proteomes" id="UP000032233"/>
    </source>
</evidence>
<dbReference type="PANTHER" id="PTHR36303:SF1">
    <property type="entry name" value="2',3'-CYCLIC-NUCLEOTIDE 2'-PHOSPHODIESTERASE"/>
    <property type="match status" value="1"/>
</dbReference>
<dbReference type="InterPro" id="IPR005235">
    <property type="entry name" value="YmdB-like"/>
</dbReference>
<dbReference type="PIRSF" id="PIRSF004789">
    <property type="entry name" value="DR1281"/>
    <property type="match status" value="1"/>
</dbReference>
<organism evidence="3 4">
    <name type="scientific">Dethiosulfatarculus sandiegensis</name>
    <dbReference type="NCBI Taxonomy" id="1429043"/>
    <lineage>
        <taxon>Bacteria</taxon>
        <taxon>Pseudomonadati</taxon>
        <taxon>Thermodesulfobacteriota</taxon>
        <taxon>Desulfarculia</taxon>
        <taxon>Desulfarculales</taxon>
        <taxon>Desulfarculaceae</taxon>
        <taxon>Dethiosulfatarculus</taxon>
    </lineage>
</organism>
<evidence type="ECO:0000313" key="3">
    <source>
        <dbReference type="EMBL" id="KIX14491.1"/>
    </source>
</evidence>
<evidence type="ECO:0000256" key="1">
    <source>
        <dbReference type="PIRSR" id="PIRSR004789-50"/>
    </source>
</evidence>
<dbReference type="OrthoDB" id="9801109at2"/>
<feature type="binding site" evidence="2">
    <location>
        <position position="39"/>
    </location>
    <ligand>
        <name>Fe cation</name>
        <dbReference type="ChEBI" id="CHEBI:24875"/>
        <label>1</label>
    </ligand>
</feature>
<keyword evidence="2" id="KW-0479">Metal-binding</keyword>
<dbReference type="PANTHER" id="PTHR36303">
    <property type="entry name" value="2',3'-CYCLIC-NUCLEOTIDE 2'-PHOSPHODIESTERASE"/>
    <property type="match status" value="1"/>
</dbReference>
<comment type="caution">
    <text evidence="3">The sequence shown here is derived from an EMBL/GenBank/DDBJ whole genome shotgun (WGS) entry which is preliminary data.</text>
</comment>
<feature type="binding site" evidence="2">
    <location>
        <position position="67"/>
    </location>
    <ligand>
        <name>Fe cation</name>
        <dbReference type="ChEBI" id="CHEBI:24875"/>
        <label>2</label>
    </ligand>
</feature>
<dbReference type="Gene3D" id="3.60.21.10">
    <property type="match status" value="1"/>
</dbReference>
<dbReference type="PATRIC" id="fig|1429043.3.peg.1632"/>
<proteinExistence type="predicted"/>
<protein>
    <submittedName>
        <fullName evidence="3">Metallophosphoesterase</fullName>
    </submittedName>
</protein>
<feature type="active site" description="Proton donor" evidence="1">
    <location>
        <position position="68"/>
    </location>
</feature>
<name>A0A0D2JFM8_9BACT</name>
<reference evidence="3 4" key="1">
    <citation type="submission" date="2013-11" db="EMBL/GenBank/DDBJ databases">
        <title>Metagenomic analysis of a methanogenic consortium involved in long chain n-alkane degradation.</title>
        <authorList>
            <person name="Davidova I.A."/>
            <person name="Callaghan A.V."/>
            <person name="Wawrik B."/>
            <person name="Pruitt S."/>
            <person name="Marks C."/>
            <person name="Duncan K.E."/>
            <person name="Suflita J.M."/>
        </authorList>
    </citation>
    <scope>NUCLEOTIDE SEQUENCE [LARGE SCALE GENOMIC DNA]</scope>
    <source>
        <strain evidence="3 4">SPR</strain>
    </source>
</reference>
<dbReference type="InterPro" id="IPR029052">
    <property type="entry name" value="Metallo-depent_PP-like"/>
</dbReference>
<dbReference type="InParanoid" id="A0A0D2JFM8"/>
<dbReference type="Proteomes" id="UP000032233">
    <property type="component" value="Unassembled WGS sequence"/>
</dbReference>
<keyword evidence="4" id="KW-1185">Reference proteome</keyword>
<dbReference type="Pfam" id="PF13277">
    <property type="entry name" value="YmdB"/>
    <property type="match status" value="1"/>
</dbReference>
<sequence length="261" mass="28375">MRLFMLGDVYAKPGRRCLAELLPGLRKSKSLDLVVANSENAAGGLGLSAKLAEDILGYGVDVITTGNHVWKKKDLVGVLKTEPRVIRPLNYPSPAPGCGYAIRTLPCRSRIAVVNLEGRVYGGDLDCPFKAMDRLLDGPLAGIKTILVDFHAEATSEKKAMAYHLKGRVSALVGTHTHVQTADQRILDEHTAYMTDLGMTGPHDSVIGMDPETALYRFKTARPNNMKAATKDPRLQGAFITIDKKSGKALKIERLDLALRG</sequence>
<feature type="binding site" evidence="2">
    <location>
        <position position="39"/>
    </location>
    <ligand>
        <name>Fe cation</name>
        <dbReference type="ChEBI" id="CHEBI:24875"/>
        <label>2</label>
    </ligand>
</feature>
<dbReference type="NCBIfam" id="TIGR00282">
    <property type="entry name" value="TIGR00282 family metallophosphoesterase"/>
    <property type="match status" value="1"/>
</dbReference>
<feature type="binding site" evidence="2">
    <location>
        <position position="178"/>
    </location>
    <ligand>
        <name>Fe cation</name>
        <dbReference type="ChEBI" id="CHEBI:24875"/>
        <label>1</label>
    </ligand>
</feature>
<dbReference type="STRING" id="1429043.X474_07720"/>